<evidence type="ECO:0000313" key="3">
    <source>
        <dbReference type="Proteomes" id="UP000275663"/>
    </source>
</evidence>
<keyword evidence="3" id="KW-1185">Reference proteome</keyword>
<dbReference type="AlphaFoldDB" id="A0A3S9HJX3"/>
<evidence type="ECO:0000259" key="1">
    <source>
        <dbReference type="PROSITE" id="PS50846"/>
    </source>
</evidence>
<proteinExistence type="predicted"/>
<gene>
    <name evidence="2" type="ORF">EJN92_10595</name>
</gene>
<dbReference type="Pfam" id="PF00403">
    <property type="entry name" value="HMA"/>
    <property type="match status" value="1"/>
</dbReference>
<dbReference type="KEGG" id="upv:EJN92_10595"/>
<dbReference type="Proteomes" id="UP000275663">
    <property type="component" value="Chromosome"/>
</dbReference>
<sequence length="84" mass="8675">MQTEIIKVAGIKDQADAEIIQQSLRALPGVAEVRVTSASGRATVRYQEELASSVQLRASLIQLGFEVDAAAGKSHSGCCGACGG</sequence>
<dbReference type="Gene3D" id="3.30.70.100">
    <property type="match status" value="1"/>
</dbReference>
<dbReference type="RefSeq" id="WP_126127791.1">
    <property type="nucleotide sequence ID" value="NZ_CP034464.1"/>
</dbReference>
<protein>
    <submittedName>
        <fullName evidence="2">Heavy-metal-associated domain-containing protein</fullName>
    </submittedName>
</protein>
<feature type="domain" description="HMA" evidence="1">
    <location>
        <begin position="2"/>
        <end position="68"/>
    </location>
</feature>
<accession>A0A3S9HJX3</accession>
<evidence type="ECO:0000313" key="2">
    <source>
        <dbReference type="EMBL" id="AZP12410.1"/>
    </source>
</evidence>
<reference evidence="2 3" key="1">
    <citation type="journal article" date="2011" name="Int. J. Syst. Evol. Microbiol.">
        <title>Description of Undibacterium oligocarboniphilum sp. nov., isolated from purified water, and Undibacterium pigrum strain CCUG 49012 as the type strain of Undibacterium parvum sp. nov., and emended descriptions of the genus Undibacterium and the species Undibacterium pigrum.</title>
        <authorList>
            <person name="Eder W."/>
            <person name="Wanner G."/>
            <person name="Ludwig W."/>
            <person name="Busse H.J."/>
            <person name="Ziemke-Kageler F."/>
            <person name="Lang E."/>
        </authorList>
    </citation>
    <scope>NUCLEOTIDE SEQUENCE [LARGE SCALE GENOMIC DNA]</scope>
    <source>
        <strain evidence="2 3">DSM 23061</strain>
    </source>
</reference>
<name>A0A3S9HJX3_9BURK</name>
<dbReference type="SUPFAM" id="SSF55008">
    <property type="entry name" value="HMA, heavy metal-associated domain"/>
    <property type="match status" value="1"/>
</dbReference>
<dbReference type="EMBL" id="CP034464">
    <property type="protein sequence ID" value="AZP12410.1"/>
    <property type="molecule type" value="Genomic_DNA"/>
</dbReference>
<dbReference type="InterPro" id="IPR006121">
    <property type="entry name" value="HMA_dom"/>
</dbReference>
<dbReference type="CDD" id="cd00371">
    <property type="entry name" value="HMA"/>
    <property type="match status" value="1"/>
</dbReference>
<dbReference type="GO" id="GO:0046872">
    <property type="term" value="F:metal ion binding"/>
    <property type="evidence" value="ECO:0007669"/>
    <property type="project" value="InterPro"/>
</dbReference>
<organism evidence="2 3">
    <name type="scientific">Undibacterium parvum</name>
    <dbReference type="NCBI Taxonomy" id="401471"/>
    <lineage>
        <taxon>Bacteria</taxon>
        <taxon>Pseudomonadati</taxon>
        <taxon>Pseudomonadota</taxon>
        <taxon>Betaproteobacteria</taxon>
        <taxon>Burkholderiales</taxon>
        <taxon>Oxalobacteraceae</taxon>
        <taxon>Undibacterium</taxon>
    </lineage>
</organism>
<dbReference type="OrthoDB" id="9813965at2"/>
<dbReference type="InterPro" id="IPR036163">
    <property type="entry name" value="HMA_dom_sf"/>
</dbReference>
<dbReference type="PROSITE" id="PS50846">
    <property type="entry name" value="HMA_2"/>
    <property type="match status" value="1"/>
</dbReference>